<dbReference type="HOGENOM" id="CLU_2542728_0_0_1"/>
<reference evidence="3" key="1">
    <citation type="journal article" date="2014" name="Proc. Natl. Acad. Sci. U.S.A.">
        <title>Extensive sampling of basidiomycete genomes demonstrates inadequacy of the white-rot/brown-rot paradigm for wood decay fungi.</title>
        <authorList>
            <person name="Riley R."/>
            <person name="Salamov A.A."/>
            <person name="Brown D.W."/>
            <person name="Nagy L.G."/>
            <person name="Floudas D."/>
            <person name="Held B.W."/>
            <person name="Levasseur A."/>
            <person name="Lombard V."/>
            <person name="Morin E."/>
            <person name="Otillar R."/>
            <person name="Lindquist E.A."/>
            <person name="Sun H."/>
            <person name="LaButti K.M."/>
            <person name="Schmutz J."/>
            <person name="Jabbour D."/>
            <person name="Luo H."/>
            <person name="Baker S.E."/>
            <person name="Pisabarro A.G."/>
            <person name="Walton J.D."/>
            <person name="Blanchette R.A."/>
            <person name="Henrissat B."/>
            <person name="Martin F."/>
            <person name="Cullen D."/>
            <person name="Hibbett D.S."/>
            <person name="Grigoriev I.V."/>
        </authorList>
    </citation>
    <scope>NUCLEOTIDE SEQUENCE [LARGE SCALE GENOMIC DNA]</scope>
    <source>
        <strain evidence="3">CBS 339.88</strain>
    </source>
</reference>
<evidence type="ECO:0000256" key="1">
    <source>
        <dbReference type="SAM" id="Phobius"/>
    </source>
</evidence>
<sequence>MDGGSGFLVLSQNEASWKLFSRNTAAKSNETWIRAWNYKKIVSGQLEDIQDESSDSLAFYFAFLASYTKVLVFPAVFGSVGTS</sequence>
<evidence type="ECO:0000313" key="2">
    <source>
        <dbReference type="EMBL" id="KDR70973.1"/>
    </source>
</evidence>
<keyword evidence="1" id="KW-1133">Transmembrane helix</keyword>
<keyword evidence="3" id="KW-1185">Reference proteome</keyword>
<dbReference type="STRING" id="685588.A0A067SW58"/>
<dbReference type="Proteomes" id="UP000027222">
    <property type="component" value="Unassembled WGS sequence"/>
</dbReference>
<dbReference type="AlphaFoldDB" id="A0A067SW58"/>
<accession>A0A067SW58</accession>
<keyword evidence="1" id="KW-0472">Membrane</keyword>
<protein>
    <submittedName>
        <fullName evidence="2">Uncharacterized protein</fullName>
    </submittedName>
</protein>
<gene>
    <name evidence="2" type="ORF">GALMADRAFT_229921</name>
</gene>
<organism evidence="2 3">
    <name type="scientific">Galerina marginata (strain CBS 339.88)</name>
    <dbReference type="NCBI Taxonomy" id="685588"/>
    <lineage>
        <taxon>Eukaryota</taxon>
        <taxon>Fungi</taxon>
        <taxon>Dikarya</taxon>
        <taxon>Basidiomycota</taxon>
        <taxon>Agaricomycotina</taxon>
        <taxon>Agaricomycetes</taxon>
        <taxon>Agaricomycetidae</taxon>
        <taxon>Agaricales</taxon>
        <taxon>Agaricineae</taxon>
        <taxon>Strophariaceae</taxon>
        <taxon>Galerina</taxon>
    </lineage>
</organism>
<proteinExistence type="predicted"/>
<name>A0A067SW58_GALM3</name>
<keyword evidence="1" id="KW-0812">Transmembrane</keyword>
<evidence type="ECO:0000313" key="3">
    <source>
        <dbReference type="Proteomes" id="UP000027222"/>
    </source>
</evidence>
<dbReference type="OrthoDB" id="296386at2759"/>
<dbReference type="EMBL" id="KL142395">
    <property type="protein sequence ID" value="KDR70973.1"/>
    <property type="molecule type" value="Genomic_DNA"/>
</dbReference>
<feature type="transmembrane region" description="Helical" evidence="1">
    <location>
        <begin position="57"/>
        <end position="77"/>
    </location>
</feature>